<protein>
    <recommendedName>
        <fullName evidence="1">Replication factor A C-terminal domain-containing protein</fullName>
    </recommendedName>
</protein>
<evidence type="ECO:0000313" key="3">
    <source>
        <dbReference type="Proteomes" id="UP001632038"/>
    </source>
</evidence>
<keyword evidence="3" id="KW-1185">Reference proteome</keyword>
<dbReference type="EMBL" id="JAVIJP010000025">
    <property type="protein sequence ID" value="KAL3637521.1"/>
    <property type="molecule type" value="Genomic_DNA"/>
</dbReference>
<reference evidence="3" key="1">
    <citation type="journal article" date="2024" name="IScience">
        <title>Strigolactones Initiate the Formation of Haustorium-like Structures in Castilleja.</title>
        <authorList>
            <person name="Buerger M."/>
            <person name="Peterson D."/>
            <person name="Chory J."/>
        </authorList>
    </citation>
    <scope>NUCLEOTIDE SEQUENCE [LARGE SCALE GENOMIC DNA]</scope>
</reference>
<comment type="caution">
    <text evidence="2">The sequence shown here is derived from an EMBL/GenBank/DDBJ whole genome shotgun (WGS) entry which is preliminary data.</text>
</comment>
<dbReference type="InterPro" id="IPR012340">
    <property type="entry name" value="NA-bd_OB-fold"/>
</dbReference>
<dbReference type="AlphaFoldDB" id="A0ABD3D5F7"/>
<gene>
    <name evidence="2" type="ORF">CASFOL_018689</name>
</gene>
<dbReference type="Gene3D" id="2.40.50.140">
    <property type="entry name" value="Nucleic acid-binding proteins"/>
    <property type="match status" value="1"/>
</dbReference>
<accession>A0ABD3D5F7</accession>
<proteinExistence type="predicted"/>
<organism evidence="2 3">
    <name type="scientific">Castilleja foliolosa</name>
    <dbReference type="NCBI Taxonomy" id="1961234"/>
    <lineage>
        <taxon>Eukaryota</taxon>
        <taxon>Viridiplantae</taxon>
        <taxon>Streptophyta</taxon>
        <taxon>Embryophyta</taxon>
        <taxon>Tracheophyta</taxon>
        <taxon>Spermatophyta</taxon>
        <taxon>Magnoliopsida</taxon>
        <taxon>eudicotyledons</taxon>
        <taxon>Gunneridae</taxon>
        <taxon>Pentapetalae</taxon>
        <taxon>asterids</taxon>
        <taxon>lamiids</taxon>
        <taxon>Lamiales</taxon>
        <taxon>Orobanchaceae</taxon>
        <taxon>Pedicularideae</taxon>
        <taxon>Castillejinae</taxon>
        <taxon>Castilleja</taxon>
    </lineage>
</organism>
<dbReference type="Proteomes" id="UP001632038">
    <property type="component" value="Unassembled WGS sequence"/>
</dbReference>
<evidence type="ECO:0000259" key="1">
    <source>
        <dbReference type="Pfam" id="PF08646"/>
    </source>
</evidence>
<evidence type="ECO:0000313" key="2">
    <source>
        <dbReference type="EMBL" id="KAL3637521.1"/>
    </source>
</evidence>
<sequence>MPLARALQWENDMEFHDVYPLFSQKAAQVSTIKWLTRMMNEDDQKYWIYGTVVGVETTKPFWYLACFVCGKGVEVVDGRRICGHCGLETNSDIYKYDLDVVVADGTGVINLTLSDGASTRLIGEDTDHVIAYQGSRVKTLPPFIEDEILGKRALFEVVFRSEATAVRRFNVSRLSEDEEVLEQYELKYLPKEKGEVEAGGLKRRIVCCTCLRSWCLYGFLC</sequence>
<dbReference type="InterPro" id="IPR013955">
    <property type="entry name" value="Rep_factor-A_C"/>
</dbReference>
<name>A0ABD3D5F7_9LAMI</name>
<dbReference type="Pfam" id="PF08646">
    <property type="entry name" value="Rep_fac-A_C"/>
    <property type="match status" value="1"/>
</dbReference>
<feature type="domain" description="Replication factor A C-terminal" evidence="1">
    <location>
        <begin position="49"/>
        <end position="138"/>
    </location>
</feature>
<dbReference type="SUPFAM" id="SSF50249">
    <property type="entry name" value="Nucleic acid-binding proteins"/>
    <property type="match status" value="1"/>
</dbReference>